<dbReference type="SUPFAM" id="SSF52540">
    <property type="entry name" value="P-loop containing nucleoside triphosphate hydrolases"/>
    <property type="match status" value="1"/>
</dbReference>
<evidence type="ECO:0000259" key="2">
    <source>
        <dbReference type="Pfam" id="PF05970"/>
    </source>
</evidence>
<accession>A0A1X7T669</accession>
<reference evidence="3" key="1">
    <citation type="submission" date="2017-05" db="UniProtKB">
        <authorList>
            <consortium name="EnsemblMetazoa"/>
        </authorList>
    </citation>
    <scope>IDENTIFICATION</scope>
</reference>
<organism evidence="3">
    <name type="scientific">Amphimedon queenslandica</name>
    <name type="common">Sponge</name>
    <dbReference type="NCBI Taxonomy" id="400682"/>
    <lineage>
        <taxon>Eukaryota</taxon>
        <taxon>Metazoa</taxon>
        <taxon>Porifera</taxon>
        <taxon>Demospongiae</taxon>
        <taxon>Heteroscleromorpha</taxon>
        <taxon>Haplosclerida</taxon>
        <taxon>Niphatidae</taxon>
        <taxon>Amphimedon</taxon>
    </lineage>
</organism>
<name>A0A1X7T669_AMPQE</name>
<dbReference type="GO" id="GO:0043139">
    <property type="term" value="F:5'-3' DNA helicase activity"/>
    <property type="evidence" value="ECO:0007669"/>
    <property type="project" value="UniProtKB-EC"/>
</dbReference>
<dbReference type="InterPro" id="IPR010285">
    <property type="entry name" value="DNA_helicase_pif1-like_DEAD"/>
</dbReference>
<sequence>MEGETMEEALGITEKHKLLEAERNWKKIVDARNKAGFTEEELPDNKEDDEPQLLSEIMEAVADIADMHINVPNLTLVQREAMLNVDQKRIFDKIKSHLISQKEREDLLENESSRLLRLHNIKPLRMFISGVGGTGKLFLIEAIKCLVDDIWHPKSGKIMCAIVAPTGIAAFNVGGLTIHKLFQLPMEHDGKTAGYWALSKEAQKKIKMTLKNLKIIIVDQVTSYNCHQLMVDQYLKKISNKLVKTRLGVANAVNIWKETVEYDELTINERQKGNKTFFKMLHSVRHGSLTDKTIDTLKSRVFKVLIQEKYKELESDGTNPPICLFYKVESCQKINKLMLESLETEKIELACVDVVDESGSTA</sequence>
<dbReference type="GO" id="GO:0006310">
    <property type="term" value="P:DNA recombination"/>
    <property type="evidence" value="ECO:0007669"/>
    <property type="project" value="UniProtKB-KW"/>
</dbReference>
<dbReference type="EC" id="5.6.2.3" evidence="1"/>
<feature type="domain" description="DNA helicase Pif1-like DEAD-box helicase" evidence="2">
    <location>
        <begin position="120"/>
        <end position="242"/>
    </location>
</feature>
<dbReference type="Gene3D" id="3.40.50.300">
    <property type="entry name" value="P-loop containing nucleotide triphosphate hydrolases"/>
    <property type="match status" value="1"/>
</dbReference>
<keyword evidence="1" id="KW-0233">DNA recombination</keyword>
<comment type="catalytic activity">
    <reaction evidence="1">
        <text>ATP + H2O = ADP + phosphate + H(+)</text>
        <dbReference type="Rhea" id="RHEA:13065"/>
        <dbReference type="ChEBI" id="CHEBI:15377"/>
        <dbReference type="ChEBI" id="CHEBI:15378"/>
        <dbReference type="ChEBI" id="CHEBI:30616"/>
        <dbReference type="ChEBI" id="CHEBI:43474"/>
        <dbReference type="ChEBI" id="CHEBI:456216"/>
        <dbReference type="EC" id="5.6.2.3"/>
    </reaction>
</comment>
<keyword evidence="1" id="KW-0547">Nucleotide-binding</keyword>
<keyword evidence="1" id="KW-0067">ATP-binding</keyword>
<proteinExistence type="inferred from homology"/>
<dbReference type="OrthoDB" id="416437at2759"/>
<dbReference type="AlphaFoldDB" id="A0A1X7T669"/>
<dbReference type="GO" id="GO:0005524">
    <property type="term" value="F:ATP binding"/>
    <property type="evidence" value="ECO:0007669"/>
    <property type="project" value="UniProtKB-KW"/>
</dbReference>
<dbReference type="GO" id="GO:0000723">
    <property type="term" value="P:telomere maintenance"/>
    <property type="evidence" value="ECO:0007669"/>
    <property type="project" value="InterPro"/>
</dbReference>
<dbReference type="GO" id="GO:0006281">
    <property type="term" value="P:DNA repair"/>
    <property type="evidence" value="ECO:0007669"/>
    <property type="project" value="UniProtKB-KW"/>
</dbReference>
<comment type="cofactor">
    <cofactor evidence="1">
        <name>Mg(2+)</name>
        <dbReference type="ChEBI" id="CHEBI:18420"/>
    </cofactor>
</comment>
<dbReference type="InParanoid" id="A0A1X7T669"/>
<keyword evidence="1" id="KW-0378">Hydrolase</keyword>
<keyword evidence="1" id="KW-0227">DNA damage</keyword>
<evidence type="ECO:0000256" key="1">
    <source>
        <dbReference type="RuleBase" id="RU363044"/>
    </source>
</evidence>
<dbReference type="InterPro" id="IPR027417">
    <property type="entry name" value="P-loop_NTPase"/>
</dbReference>
<protein>
    <recommendedName>
        <fullName evidence="1">ATP-dependent DNA helicase</fullName>
        <ecNumber evidence="1">5.6.2.3</ecNumber>
    </recommendedName>
</protein>
<dbReference type="InterPro" id="IPR051055">
    <property type="entry name" value="PIF1_helicase"/>
</dbReference>
<keyword evidence="1" id="KW-0234">DNA repair</keyword>
<dbReference type="Pfam" id="PF05970">
    <property type="entry name" value="PIF1"/>
    <property type="match status" value="1"/>
</dbReference>
<dbReference type="EnsemblMetazoa" id="Aqu2.1.09879_001">
    <property type="protein sequence ID" value="Aqu2.1.09879_001"/>
    <property type="gene ID" value="Aqu2.1.09879"/>
</dbReference>
<dbReference type="GO" id="GO:0016887">
    <property type="term" value="F:ATP hydrolysis activity"/>
    <property type="evidence" value="ECO:0007669"/>
    <property type="project" value="RHEA"/>
</dbReference>
<comment type="similarity">
    <text evidence="1">Belongs to the helicase family.</text>
</comment>
<dbReference type="PANTHER" id="PTHR47642">
    <property type="entry name" value="ATP-DEPENDENT DNA HELICASE"/>
    <property type="match status" value="1"/>
</dbReference>
<dbReference type="eggNOG" id="KOG0987">
    <property type="taxonomic scope" value="Eukaryota"/>
</dbReference>
<evidence type="ECO:0000313" key="3">
    <source>
        <dbReference type="EnsemblMetazoa" id="Aqu2.1.09879_001"/>
    </source>
</evidence>
<keyword evidence="1" id="KW-0347">Helicase</keyword>